<dbReference type="RefSeq" id="WP_245761423.1">
    <property type="nucleotide sequence ID" value="NZ_FNOK01000031.1"/>
</dbReference>
<dbReference type="Proteomes" id="UP000199529">
    <property type="component" value="Unassembled WGS sequence"/>
</dbReference>
<evidence type="ECO:0000256" key="1">
    <source>
        <dbReference type="ARBA" id="ARBA00004651"/>
    </source>
</evidence>
<dbReference type="CDD" id="cd17321">
    <property type="entry name" value="MFS_MMR_MDR_like"/>
    <property type="match status" value="1"/>
</dbReference>
<protein>
    <submittedName>
        <fullName evidence="7">Predicted arabinose efflux permease, MFS family</fullName>
    </submittedName>
</protein>
<dbReference type="GO" id="GO:0022857">
    <property type="term" value="F:transmembrane transporter activity"/>
    <property type="evidence" value="ECO:0007669"/>
    <property type="project" value="InterPro"/>
</dbReference>
<organism evidence="7 8">
    <name type="scientific">Saccharopolyspora shandongensis</name>
    <dbReference type="NCBI Taxonomy" id="418495"/>
    <lineage>
        <taxon>Bacteria</taxon>
        <taxon>Bacillati</taxon>
        <taxon>Actinomycetota</taxon>
        <taxon>Actinomycetes</taxon>
        <taxon>Pseudonocardiales</taxon>
        <taxon>Pseudonocardiaceae</taxon>
        <taxon>Saccharopolyspora</taxon>
    </lineage>
</organism>
<feature type="transmembrane region" description="Helical" evidence="5">
    <location>
        <begin position="337"/>
        <end position="356"/>
    </location>
</feature>
<evidence type="ECO:0000256" key="5">
    <source>
        <dbReference type="SAM" id="Phobius"/>
    </source>
</evidence>
<dbReference type="PANTHER" id="PTHR42718">
    <property type="entry name" value="MAJOR FACILITATOR SUPERFAMILY MULTIDRUG TRANSPORTER MFSC"/>
    <property type="match status" value="1"/>
</dbReference>
<feature type="transmembrane region" description="Helical" evidence="5">
    <location>
        <begin position="173"/>
        <end position="192"/>
    </location>
</feature>
<dbReference type="Gene3D" id="1.20.1720.10">
    <property type="entry name" value="Multidrug resistance protein D"/>
    <property type="match status" value="1"/>
</dbReference>
<proteinExistence type="predicted"/>
<evidence type="ECO:0000256" key="3">
    <source>
        <dbReference type="ARBA" id="ARBA00022989"/>
    </source>
</evidence>
<reference evidence="8" key="1">
    <citation type="submission" date="2016-10" db="EMBL/GenBank/DDBJ databases">
        <authorList>
            <person name="Varghese N."/>
            <person name="Submissions S."/>
        </authorList>
    </citation>
    <scope>NUCLEOTIDE SEQUENCE [LARGE SCALE GENOMIC DNA]</scope>
    <source>
        <strain evidence="8">CGMCC 4.3530</strain>
    </source>
</reference>
<evidence type="ECO:0000259" key="6">
    <source>
        <dbReference type="PROSITE" id="PS50850"/>
    </source>
</evidence>
<feature type="transmembrane region" description="Helical" evidence="5">
    <location>
        <begin position="80"/>
        <end position="103"/>
    </location>
</feature>
<feature type="transmembrane region" description="Helical" evidence="5">
    <location>
        <begin position="305"/>
        <end position="325"/>
    </location>
</feature>
<feature type="transmembrane region" description="Helical" evidence="5">
    <location>
        <begin position="140"/>
        <end position="161"/>
    </location>
</feature>
<evidence type="ECO:0000256" key="4">
    <source>
        <dbReference type="ARBA" id="ARBA00023136"/>
    </source>
</evidence>
<dbReference type="SUPFAM" id="SSF103473">
    <property type="entry name" value="MFS general substrate transporter"/>
    <property type="match status" value="1"/>
</dbReference>
<evidence type="ECO:0000313" key="7">
    <source>
        <dbReference type="EMBL" id="SDY62196.1"/>
    </source>
</evidence>
<dbReference type="Gene3D" id="1.20.1250.20">
    <property type="entry name" value="MFS general substrate transporter like domains"/>
    <property type="match status" value="1"/>
</dbReference>
<feature type="transmembrane region" description="Helical" evidence="5">
    <location>
        <begin position="402"/>
        <end position="423"/>
    </location>
</feature>
<dbReference type="EMBL" id="FNOK01000031">
    <property type="protein sequence ID" value="SDY62196.1"/>
    <property type="molecule type" value="Genomic_DNA"/>
</dbReference>
<feature type="transmembrane region" description="Helical" evidence="5">
    <location>
        <begin position="271"/>
        <end position="293"/>
    </location>
</feature>
<feature type="domain" description="Major facilitator superfamily (MFS) profile" evidence="6">
    <location>
        <begin position="14"/>
        <end position="463"/>
    </location>
</feature>
<feature type="transmembrane region" description="Helical" evidence="5">
    <location>
        <begin position="230"/>
        <end position="251"/>
    </location>
</feature>
<dbReference type="PROSITE" id="PS50850">
    <property type="entry name" value="MFS"/>
    <property type="match status" value="1"/>
</dbReference>
<keyword evidence="3 5" id="KW-1133">Transmembrane helix</keyword>
<feature type="transmembrane region" description="Helical" evidence="5">
    <location>
        <begin position="362"/>
        <end position="382"/>
    </location>
</feature>
<sequence>MTETLSRRRGASGQLTALLGGMFLGNVDVAIVNVAAPSVRDDLAATGAELELIVSGYALSFAVLLITSARLGEMRGYRRIFLLGLAVFTLASLGCGLAPTPFLLVCARIVQGAGAALMTSQVLTGIQLNFRDDERTRALGLYAVTLAGSAVIGQVLGGLLVSADLFGAGWRPVFLINVPIGAALFVTAWFFLPADRVRSTERLDLPGAAVLAAALALLIAPMILGREMGWPTWMRLCLAASPLAFALFVVVERRAARPLVELGLLRRAPVVWAMVAQTTVRATYFALLFVLALHLQQGLGESATYSGLVLVSWVAAFGVSGPLLGRMPARLRRSAAPAGNLLLAAAFAGIGSGRWWDAASSGPLLIVLLGLGGLGYGAAFSATLDHLTSVVETRHAPDVSGLFNTTLQIGGAVGVAVFGAIYLDLAPTSGPEAVTAFSTVVFALAAAALAAAACAQLAIRTTKPRQPPDA</sequence>
<dbReference type="Pfam" id="PF07690">
    <property type="entry name" value="MFS_1"/>
    <property type="match status" value="1"/>
</dbReference>
<keyword evidence="2 5" id="KW-0812">Transmembrane</keyword>
<dbReference type="AlphaFoldDB" id="A0A1H3LD25"/>
<keyword evidence="4 5" id="KW-0472">Membrane</keyword>
<keyword evidence="8" id="KW-1185">Reference proteome</keyword>
<feature type="transmembrane region" description="Helical" evidence="5">
    <location>
        <begin position="48"/>
        <end position="68"/>
    </location>
</feature>
<feature type="transmembrane region" description="Helical" evidence="5">
    <location>
        <begin position="109"/>
        <end position="128"/>
    </location>
</feature>
<dbReference type="InterPro" id="IPR020846">
    <property type="entry name" value="MFS_dom"/>
</dbReference>
<name>A0A1H3LD25_9PSEU</name>
<gene>
    <name evidence="7" type="ORF">SAMN05216215_103114</name>
</gene>
<comment type="subcellular location">
    <subcellularLocation>
        <location evidence="1">Cell membrane</location>
        <topology evidence="1">Multi-pass membrane protein</topology>
    </subcellularLocation>
</comment>
<dbReference type="STRING" id="418495.SAMN05216215_103114"/>
<dbReference type="GO" id="GO:0005886">
    <property type="term" value="C:plasma membrane"/>
    <property type="evidence" value="ECO:0007669"/>
    <property type="project" value="UniProtKB-SubCell"/>
</dbReference>
<dbReference type="PANTHER" id="PTHR42718:SF39">
    <property type="entry name" value="ACTINORHODIN TRANSPORTER-RELATED"/>
    <property type="match status" value="1"/>
</dbReference>
<feature type="transmembrane region" description="Helical" evidence="5">
    <location>
        <begin position="435"/>
        <end position="459"/>
    </location>
</feature>
<feature type="transmembrane region" description="Helical" evidence="5">
    <location>
        <begin position="15"/>
        <end position="36"/>
    </location>
</feature>
<dbReference type="InterPro" id="IPR036259">
    <property type="entry name" value="MFS_trans_sf"/>
</dbReference>
<accession>A0A1H3LD25</accession>
<feature type="transmembrane region" description="Helical" evidence="5">
    <location>
        <begin position="204"/>
        <end position="224"/>
    </location>
</feature>
<dbReference type="InterPro" id="IPR011701">
    <property type="entry name" value="MFS"/>
</dbReference>
<evidence type="ECO:0000313" key="8">
    <source>
        <dbReference type="Proteomes" id="UP000199529"/>
    </source>
</evidence>
<evidence type="ECO:0000256" key="2">
    <source>
        <dbReference type="ARBA" id="ARBA00022692"/>
    </source>
</evidence>